<evidence type="ECO:0000313" key="3">
    <source>
        <dbReference type="EMBL" id="QJH98960.1"/>
    </source>
</evidence>
<protein>
    <submittedName>
        <fullName evidence="1">Uncharacterized protein</fullName>
    </submittedName>
</protein>
<proteinExistence type="predicted"/>
<sequence length="145" mass="15380">MAIPRVRADQSHDVVYAGDADVIPNDPDASGWIPACDARVLPGADVVRLHPLNGPDLRHAFGAGVDFSERRTVNLGVRDRVLLGAAVDRVNELRGTRALEELWMFPGPALGALSDYVFEISNPIDRLASEGAEGAPDGTPKSDGG</sequence>
<dbReference type="EMBL" id="MT142521">
    <property type="protein sequence ID" value="QJA83956.1"/>
    <property type="molecule type" value="Genomic_DNA"/>
</dbReference>
<accession>A0A6M3J5V2</accession>
<evidence type="ECO:0000313" key="1">
    <source>
        <dbReference type="EMBL" id="QJA65256.1"/>
    </source>
</evidence>
<dbReference type="EMBL" id="MT144760">
    <property type="protein sequence ID" value="QJH98960.1"/>
    <property type="molecule type" value="Genomic_DNA"/>
</dbReference>
<reference evidence="1" key="1">
    <citation type="submission" date="2020-03" db="EMBL/GenBank/DDBJ databases">
        <title>The deep terrestrial virosphere.</title>
        <authorList>
            <person name="Holmfeldt K."/>
            <person name="Nilsson E."/>
            <person name="Simone D."/>
            <person name="Lopez-Fernandez M."/>
            <person name="Wu X."/>
            <person name="de Brujin I."/>
            <person name="Lundin D."/>
            <person name="Andersson A."/>
            <person name="Bertilsson S."/>
            <person name="Dopson M."/>
        </authorList>
    </citation>
    <scope>NUCLEOTIDE SEQUENCE</scope>
    <source>
        <strain evidence="2">MM415A00243</strain>
        <strain evidence="1">MM415B00422</strain>
        <strain evidence="3">TM448B01434</strain>
    </source>
</reference>
<gene>
    <name evidence="2" type="ORF">MM415A00243_0018</name>
    <name evidence="1" type="ORF">MM415B00422_0018</name>
    <name evidence="3" type="ORF">TM448B01434_0013</name>
</gene>
<dbReference type="EMBL" id="MT141535">
    <property type="protein sequence ID" value="QJA65256.1"/>
    <property type="molecule type" value="Genomic_DNA"/>
</dbReference>
<name>A0A6M3J5V2_9ZZZZ</name>
<evidence type="ECO:0000313" key="2">
    <source>
        <dbReference type="EMBL" id="QJA83956.1"/>
    </source>
</evidence>
<organism evidence="1">
    <name type="scientific">viral metagenome</name>
    <dbReference type="NCBI Taxonomy" id="1070528"/>
    <lineage>
        <taxon>unclassified sequences</taxon>
        <taxon>metagenomes</taxon>
        <taxon>organismal metagenomes</taxon>
    </lineage>
</organism>
<dbReference type="AlphaFoldDB" id="A0A6M3J5V2"/>